<dbReference type="PANTHER" id="PTHR39179">
    <property type="entry name" value="SPORE COAT PROTEIN I"/>
    <property type="match status" value="1"/>
</dbReference>
<dbReference type="RefSeq" id="WP_073247950.1">
    <property type="nucleotide sequence ID" value="NZ_FQVG01000008.1"/>
</dbReference>
<dbReference type="GO" id="GO:0042601">
    <property type="term" value="C:endospore-forming forespore"/>
    <property type="evidence" value="ECO:0007669"/>
    <property type="project" value="TreeGrafter"/>
</dbReference>
<dbReference type="Pfam" id="PF01636">
    <property type="entry name" value="APH"/>
    <property type="match status" value="1"/>
</dbReference>
<sequence>MFFDEVEKAYGFKILSYEKIKNIYKLNTDKGLYCLKTSKYDLKQYNFIISVMLYLINKGYEHILPIYKTKDGELFISLNDAYAYLTDFIEAKEADFKDLTELKMCIEAIARLHILSRGFKYDIRIRDYYGKWIEKFRKRSSELLYFRAICEAKEDKTEFDEIFLKYFDMHYKQSLKCLRDFEKSGYLKIMESHKKLHEVCHHDTANHNFLITNDNLIIIDYDYAIMDTHLHDLSSILIRNLRYGNWDIKLFNFILNEYGRYIPVSLEEVNLIFCFMEFPQDFWQVGLQYYVEKQPWTEDNFLKRLNRVVSDSENRFKFLDELEGLYGKYR</sequence>
<keyword evidence="2" id="KW-0946">Virion</keyword>
<dbReference type="Gene3D" id="3.30.200.20">
    <property type="entry name" value="Phosphorylase Kinase, domain 1"/>
    <property type="match status" value="1"/>
</dbReference>
<dbReference type="Proteomes" id="UP000184423">
    <property type="component" value="Unassembled WGS sequence"/>
</dbReference>
<protein>
    <submittedName>
        <fullName evidence="2">Spore coat protein, CotS family</fullName>
    </submittedName>
</protein>
<dbReference type="SUPFAM" id="SSF56112">
    <property type="entry name" value="Protein kinase-like (PK-like)"/>
    <property type="match status" value="1"/>
</dbReference>
<feature type="domain" description="Aminoglycoside phosphotransferase" evidence="1">
    <location>
        <begin position="24"/>
        <end position="247"/>
    </location>
</feature>
<evidence type="ECO:0000313" key="2">
    <source>
        <dbReference type="EMBL" id="SHE58355.1"/>
    </source>
</evidence>
<keyword evidence="2" id="KW-0167">Capsid protein</keyword>
<dbReference type="AlphaFoldDB" id="A0A1M4UNX4"/>
<evidence type="ECO:0000313" key="3">
    <source>
        <dbReference type="Proteomes" id="UP000184423"/>
    </source>
</evidence>
<dbReference type="InterPro" id="IPR047175">
    <property type="entry name" value="CotS-like"/>
</dbReference>
<dbReference type="PANTHER" id="PTHR39179:SF1">
    <property type="entry name" value="SPORE COAT PROTEIN I"/>
    <property type="match status" value="1"/>
</dbReference>
<dbReference type="Gene3D" id="3.90.1200.10">
    <property type="match status" value="1"/>
</dbReference>
<dbReference type="InterPro" id="IPR002575">
    <property type="entry name" value="Aminoglycoside_PTrfase"/>
</dbReference>
<organism evidence="2 3">
    <name type="scientific">Caloramator proteoclasticus DSM 10124</name>
    <dbReference type="NCBI Taxonomy" id="1121262"/>
    <lineage>
        <taxon>Bacteria</taxon>
        <taxon>Bacillati</taxon>
        <taxon>Bacillota</taxon>
        <taxon>Clostridia</taxon>
        <taxon>Eubacteriales</taxon>
        <taxon>Clostridiaceae</taxon>
        <taxon>Caloramator</taxon>
    </lineage>
</organism>
<name>A0A1M4UNX4_9CLOT</name>
<evidence type="ECO:0000259" key="1">
    <source>
        <dbReference type="Pfam" id="PF01636"/>
    </source>
</evidence>
<accession>A0A1M4UNX4</accession>
<gene>
    <name evidence="2" type="ORF">SAMN02746091_00708</name>
</gene>
<reference evidence="3" key="1">
    <citation type="submission" date="2016-11" db="EMBL/GenBank/DDBJ databases">
        <authorList>
            <person name="Varghese N."/>
            <person name="Submissions S."/>
        </authorList>
    </citation>
    <scope>NUCLEOTIDE SEQUENCE [LARGE SCALE GENOMIC DNA]</scope>
    <source>
        <strain evidence="3">DSM 10124</strain>
    </source>
</reference>
<dbReference type="InterPro" id="IPR014255">
    <property type="entry name" value="Spore_coat_CotS"/>
</dbReference>
<keyword evidence="3" id="KW-1185">Reference proteome</keyword>
<proteinExistence type="predicted"/>
<dbReference type="InterPro" id="IPR011009">
    <property type="entry name" value="Kinase-like_dom_sf"/>
</dbReference>
<dbReference type="EMBL" id="FQVG01000008">
    <property type="protein sequence ID" value="SHE58355.1"/>
    <property type="molecule type" value="Genomic_DNA"/>
</dbReference>
<dbReference type="NCBIfam" id="TIGR02906">
    <property type="entry name" value="spore_CotS"/>
    <property type="match status" value="1"/>
</dbReference>